<dbReference type="EMBL" id="EF082159">
    <property type="protein sequence ID" value="ABK21534.1"/>
    <property type="molecule type" value="mRNA"/>
</dbReference>
<protein>
    <submittedName>
        <fullName evidence="1">Uncharacterized protein</fullName>
    </submittedName>
</protein>
<proteinExistence type="evidence at transcript level"/>
<accession>A9NLM3</accession>
<sequence length="36" mass="4253">MLYSVFFGEIQAVKSRDCGILYILQYPTRSYYVSLQ</sequence>
<evidence type="ECO:0000313" key="1">
    <source>
        <dbReference type="EMBL" id="ABK21534.1"/>
    </source>
</evidence>
<dbReference type="AlphaFoldDB" id="A9NLM3"/>
<organism evidence="1">
    <name type="scientific">Picea sitchensis</name>
    <name type="common">Sitka spruce</name>
    <name type="synonym">Pinus sitchensis</name>
    <dbReference type="NCBI Taxonomy" id="3332"/>
    <lineage>
        <taxon>Eukaryota</taxon>
        <taxon>Viridiplantae</taxon>
        <taxon>Streptophyta</taxon>
        <taxon>Embryophyta</taxon>
        <taxon>Tracheophyta</taxon>
        <taxon>Spermatophyta</taxon>
        <taxon>Pinopsida</taxon>
        <taxon>Pinidae</taxon>
        <taxon>Conifers I</taxon>
        <taxon>Pinales</taxon>
        <taxon>Pinaceae</taxon>
        <taxon>Picea</taxon>
    </lineage>
</organism>
<name>A9NLM3_PICSI</name>
<reference evidence="1" key="1">
    <citation type="journal article" date="2008" name="BMC Genomics">
        <title>A conifer genomics resource of 200,000 spruce (Picea spp.) ESTs and 6,464 high-quality, sequence-finished full-length cDNAs for Sitka spruce (Picea sitchensis).</title>
        <authorList>
            <person name="Ralph S.G."/>
            <person name="Chun H.J."/>
            <person name="Kolosova N."/>
            <person name="Cooper D."/>
            <person name="Oddy C."/>
            <person name="Ritland C.E."/>
            <person name="Kirkpatrick R."/>
            <person name="Moore R."/>
            <person name="Barber S."/>
            <person name="Holt R.A."/>
            <person name="Jones S.J."/>
            <person name="Marra M.A."/>
            <person name="Douglas C.J."/>
            <person name="Ritland K."/>
            <person name="Bohlmann J."/>
        </authorList>
    </citation>
    <scope>NUCLEOTIDE SEQUENCE</scope>
    <source>
        <tissue evidence="1">Bark</tissue>
    </source>
</reference>